<dbReference type="InterPro" id="IPR011059">
    <property type="entry name" value="Metal-dep_hydrolase_composite"/>
</dbReference>
<evidence type="ECO:0000313" key="2">
    <source>
        <dbReference type="EMBL" id="SVE01089.1"/>
    </source>
</evidence>
<feature type="non-terminal residue" evidence="2">
    <location>
        <position position="89"/>
    </location>
</feature>
<evidence type="ECO:0008006" key="3">
    <source>
        <dbReference type="Google" id="ProtNLM"/>
    </source>
</evidence>
<reference evidence="2" key="1">
    <citation type="submission" date="2018-05" db="EMBL/GenBank/DDBJ databases">
        <authorList>
            <person name="Lanie J.A."/>
            <person name="Ng W.-L."/>
            <person name="Kazmierczak K.M."/>
            <person name="Andrzejewski T.M."/>
            <person name="Davidsen T.M."/>
            <person name="Wayne K.J."/>
            <person name="Tettelin H."/>
            <person name="Glass J.I."/>
            <person name="Rusch D."/>
            <person name="Podicherti R."/>
            <person name="Tsui H.-C.T."/>
            <person name="Winkler M.E."/>
        </authorList>
    </citation>
    <scope>NUCLEOTIDE SEQUENCE</scope>
</reference>
<gene>
    <name evidence="2" type="ORF">METZ01_LOCUS453943</name>
</gene>
<feature type="region of interest" description="Disordered" evidence="1">
    <location>
        <begin position="1"/>
        <end position="27"/>
    </location>
</feature>
<accession>A0A383A0H4</accession>
<sequence>MSPHSKSHPLPNYSVHQLIHGPQSPPYHPSKPIAIVGGALIDGNGGEPINDFTILINGNRIVELGPTASIHIPSESIVIDAQGMSVMPG</sequence>
<name>A0A383A0H4_9ZZZZ</name>
<dbReference type="AlphaFoldDB" id="A0A383A0H4"/>
<dbReference type="SUPFAM" id="SSF51338">
    <property type="entry name" value="Composite domain of metallo-dependent hydrolases"/>
    <property type="match status" value="1"/>
</dbReference>
<evidence type="ECO:0000256" key="1">
    <source>
        <dbReference type="SAM" id="MobiDB-lite"/>
    </source>
</evidence>
<dbReference type="GO" id="GO:0016810">
    <property type="term" value="F:hydrolase activity, acting on carbon-nitrogen (but not peptide) bonds"/>
    <property type="evidence" value="ECO:0007669"/>
    <property type="project" value="InterPro"/>
</dbReference>
<dbReference type="EMBL" id="UINC01188058">
    <property type="protein sequence ID" value="SVE01089.1"/>
    <property type="molecule type" value="Genomic_DNA"/>
</dbReference>
<proteinExistence type="predicted"/>
<protein>
    <recommendedName>
        <fullName evidence="3">Amidohydrolase 3 domain-containing protein</fullName>
    </recommendedName>
</protein>
<dbReference type="Gene3D" id="2.30.40.10">
    <property type="entry name" value="Urease, subunit C, domain 1"/>
    <property type="match status" value="1"/>
</dbReference>
<organism evidence="2">
    <name type="scientific">marine metagenome</name>
    <dbReference type="NCBI Taxonomy" id="408172"/>
    <lineage>
        <taxon>unclassified sequences</taxon>
        <taxon>metagenomes</taxon>
        <taxon>ecological metagenomes</taxon>
    </lineage>
</organism>